<accession>A0A4R0RLH6</accession>
<dbReference type="Proteomes" id="UP000292702">
    <property type="component" value="Unassembled WGS sequence"/>
</dbReference>
<dbReference type="OrthoDB" id="2792339at2759"/>
<protein>
    <recommendedName>
        <fullName evidence="3">Protein kinase domain-containing protein</fullName>
    </recommendedName>
</protein>
<evidence type="ECO:0008006" key="3">
    <source>
        <dbReference type="Google" id="ProtNLM"/>
    </source>
</evidence>
<dbReference type="EMBL" id="RWJN01000084">
    <property type="protein sequence ID" value="TCD67823.1"/>
    <property type="molecule type" value="Genomic_DNA"/>
</dbReference>
<evidence type="ECO:0000313" key="2">
    <source>
        <dbReference type="Proteomes" id="UP000292702"/>
    </source>
</evidence>
<dbReference type="AlphaFoldDB" id="A0A4R0RLH6"/>
<proteinExistence type="predicted"/>
<keyword evidence="2" id="KW-1185">Reference proteome</keyword>
<comment type="caution">
    <text evidence="1">The sequence shown here is derived from an EMBL/GenBank/DDBJ whole genome shotgun (WGS) entry which is preliminary data.</text>
</comment>
<gene>
    <name evidence="1" type="ORF">EIP91_011885</name>
</gene>
<sequence>MADSQHPIKAMPQNAFSIVTLTGIATSPHSPPADLVLRRETPLANTVLQYNGRDPSDGLPRKSRLPPPRNLRLCLSLVGCEIGSGDVSRVYAAEVVPSRSTPHLQGRILPPLVVKVSRRGMANVLRAEAQNYAEMEILQGHVIPRCYGLYSAAIPDDVQFWPWEGDAQVAGDDKSYHSLPEDEELFIPNVVTILVMERLGEQAAVGQEDFSEIQAMYKDISSLGLCHLDMSEKNILKAPKDPALPVRTSPHWTKPYDFRIVDFHRTRRANLRNDLVAVRNVMALGSLFGRDVLTDMS</sequence>
<name>A0A4R0RLH6_9APHY</name>
<evidence type="ECO:0000313" key="1">
    <source>
        <dbReference type="EMBL" id="TCD67823.1"/>
    </source>
</evidence>
<reference evidence="1 2" key="1">
    <citation type="submission" date="2018-11" db="EMBL/GenBank/DDBJ databases">
        <title>Genome assembly of Steccherinum ochraceum LE-BIN_3174, the white-rot fungus of the Steccherinaceae family (The Residual Polyporoid clade, Polyporales, Basidiomycota).</title>
        <authorList>
            <person name="Fedorova T.V."/>
            <person name="Glazunova O.A."/>
            <person name="Landesman E.O."/>
            <person name="Moiseenko K.V."/>
            <person name="Psurtseva N.V."/>
            <person name="Savinova O.S."/>
            <person name="Shakhova N.V."/>
            <person name="Tyazhelova T.V."/>
            <person name="Vasina D.V."/>
        </authorList>
    </citation>
    <scope>NUCLEOTIDE SEQUENCE [LARGE SCALE GENOMIC DNA]</scope>
    <source>
        <strain evidence="1 2">LE-BIN_3174</strain>
    </source>
</reference>
<organism evidence="1 2">
    <name type="scientific">Steccherinum ochraceum</name>
    <dbReference type="NCBI Taxonomy" id="92696"/>
    <lineage>
        <taxon>Eukaryota</taxon>
        <taxon>Fungi</taxon>
        <taxon>Dikarya</taxon>
        <taxon>Basidiomycota</taxon>
        <taxon>Agaricomycotina</taxon>
        <taxon>Agaricomycetes</taxon>
        <taxon>Polyporales</taxon>
        <taxon>Steccherinaceae</taxon>
        <taxon>Steccherinum</taxon>
    </lineage>
</organism>